<dbReference type="Pfam" id="PF14067">
    <property type="entry name" value="LssY_C"/>
    <property type="match status" value="1"/>
</dbReference>
<dbReference type="OrthoDB" id="3725455at2"/>
<comment type="caution">
    <text evidence="2">The sequence shown here is derived from an EMBL/GenBank/DDBJ whole genome shotgun (WGS) entry which is preliminary data.</text>
</comment>
<sequence length="312" mass="34724">RSRNNPLEAVAQQYEQTGHKTLAVPPHSIQSGYVFSRVDEGTKSFNVDVVGQGEVHLMSFFVPVPGLKIDHYELDAQRLYSPGELREVSTAQLVAELESMPCCVRDAAGRDKGDPLNLVIIGEPEELYYAFMRAGWDETETIYGASLWKTAVSALSGGRYRYSPVSALYVFGRPQDAAFQRARSSIHERNHLRLWMTPLLHQGKPVWLGQISRDIGVRFTRKTITTHKIDPDVDETREFLLEDLGFNQALKAFGYIGGVGAAAYEQPRGNLTGDPYFTDGSRLVMWLSGQPVGLDELELIDLTSYQTGVVGP</sequence>
<evidence type="ECO:0000313" key="3">
    <source>
        <dbReference type="Proteomes" id="UP000235005"/>
    </source>
</evidence>
<gene>
    <name evidence="2" type="ORF">C0039_17575</name>
</gene>
<feature type="non-terminal residue" evidence="2">
    <location>
        <position position="1"/>
    </location>
</feature>
<accession>A0A2N5WYS8</accession>
<protein>
    <recommendedName>
        <fullName evidence="1">LssY-like C-terminal domain-containing protein</fullName>
    </recommendedName>
</protein>
<evidence type="ECO:0000313" key="2">
    <source>
        <dbReference type="EMBL" id="PLW67391.1"/>
    </source>
</evidence>
<dbReference type="InterPro" id="IPR025902">
    <property type="entry name" value="LssY-like-C_dom"/>
</dbReference>
<proteinExistence type="predicted"/>
<feature type="domain" description="LssY-like C-terminal" evidence="1">
    <location>
        <begin position="108"/>
        <end position="281"/>
    </location>
</feature>
<organism evidence="2 3">
    <name type="scientific">Pseudohalioglobus lutimaris</name>
    <dbReference type="NCBI Taxonomy" id="1737061"/>
    <lineage>
        <taxon>Bacteria</taxon>
        <taxon>Pseudomonadati</taxon>
        <taxon>Pseudomonadota</taxon>
        <taxon>Gammaproteobacteria</taxon>
        <taxon>Cellvibrionales</taxon>
        <taxon>Halieaceae</taxon>
        <taxon>Pseudohalioglobus</taxon>
    </lineage>
</organism>
<reference evidence="2 3" key="1">
    <citation type="submission" date="2018-01" db="EMBL/GenBank/DDBJ databases">
        <title>The draft genome sequence of Halioglobus lutimaris HF004.</title>
        <authorList>
            <person name="Du Z.-J."/>
            <person name="Shi M.-J."/>
        </authorList>
    </citation>
    <scope>NUCLEOTIDE SEQUENCE [LARGE SCALE GENOMIC DNA]</scope>
    <source>
        <strain evidence="2 3">HF004</strain>
    </source>
</reference>
<dbReference type="AlphaFoldDB" id="A0A2N5WYS8"/>
<dbReference type="Proteomes" id="UP000235005">
    <property type="component" value="Unassembled WGS sequence"/>
</dbReference>
<dbReference type="EMBL" id="PKUS01000030">
    <property type="protein sequence ID" value="PLW67391.1"/>
    <property type="molecule type" value="Genomic_DNA"/>
</dbReference>
<dbReference type="RefSeq" id="WP_101518805.1">
    <property type="nucleotide sequence ID" value="NZ_PKUS01000030.1"/>
</dbReference>
<keyword evidence="3" id="KW-1185">Reference proteome</keyword>
<name>A0A2N5WYS8_9GAMM</name>
<evidence type="ECO:0000259" key="1">
    <source>
        <dbReference type="Pfam" id="PF14067"/>
    </source>
</evidence>